<gene>
    <name evidence="1" type="ORF">M408DRAFT_99775</name>
</gene>
<organism evidence="1 2">
    <name type="scientific">Serendipita vermifera MAFF 305830</name>
    <dbReference type="NCBI Taxonomy" id="933852"/>
    <lineage>
        <taxon>Eukaryota</taxon>
        <taxon>Fungi</taxon>
        <taxon>Dikarya</taxon>
        <taxon>Basidiomycota</taxon>
        <taxon>Agaricomycotina</taxon>
        <taxon>Agaricomycetes</taxon>
        <taxon>Sebacinales</taxon>
        <taxon>Serendipitaceae</taxon>
        <taxon>Serendipita</taxon>
    </lineage>
</organism>
<dbReference type="Pfam" id="PF20414">
    <property type="entry name" value="DUF6698"/>
    <property type="match status" value="1"/>
</dbReference>
<proteinExistence type="predicted"/>
<dbReference type="Proteomes" id="UP000054097">
    <property type="component" value="Unassembled WGS sequence"/>
</dbReference>
<reference evidence="2" key="2">
    <citation type="submission" date="2015-01" db="EMBL/GenBank/DDBJ databases">
        <title>Evolutionary Origins and Diversification of the Mycorrhizal Mutualists.</title>
        <authorList>
            <consortium name="DOE Joint Genome Institute"/>
            <consortium name="Mycorrhizal Genomics Consortium"/>
            <person name="Kohler A."/>
            <person name="Kuo A."/>
            <person name="Nagy L.G."/>
            <person name="Floudas D."/>
            <person name="Copeland A."/>
            <person name="Barry K.W."/>
            <person name="Cichocki N."/>
            <person name="Veneault-Fourrey C."/>
            <person name="LaButti K."/>
            <person name="Lindquist E.A."/>
            <person name="Lipzen A."/>
            <person name="Lundell T."/>
            <person name="Morin E."/>
            <person name="Murat C."/>
            <person name="Riley R."/>
            <person name="Ohm R."/>
            <person name="Sun H."/>
            <person name="Tunlid A."/>
            <person name="Henrissat B."/>
            <person name="Grigoriev I.V."/>
            <person name="Hibbett D.S."/>
            <person name="Martin F."/>
        </authorList>
    </citation>
    <scope>NUCLEOTIDE SEQUENCE [LARGE SCALE GENOMIC DNA]</scope>
    <source>
        <strain evidence="2">MAFF 305830</strain>
    </source>
</reference>
<dbReference type="HOGENOM" id="CLU_035918_3_3_1"/>
<keyword evidence="2" id="KW-1185">Reference proteome</keyword>
<dbReference type="EMBL" id="KN824286">
    <property type="protein sequence ID" value="KIM29981.1"/>
    <property type="molecule type" value="Genomic_DNA"/>
</dbReference>
<reference evidence="1 2" key="1">
    <citation type="submission" date="2014-04" db="EMBL/GenBank/DDBJ databases">
        <authorList>
            <consortium name="DOE Joint Genome Institute"/>
            <person name="Kuo A."/>
            <person name="Zuccaro A."/>
            <person name="Kohler A."/>
            <person name="Nagy L.G."/>
            <person name="Floudas D."/>
            <person name="Copeland A."/>
            <person name="Barry K.W."/>
            <person name="Cichocki N."/>
            <person name="Veneault-Fourrey C."/>
            <person name="LaButti K."/>
            <person name="Lindquist E.A."/>
            <person name="Lipzen A."/>
            <person name="Lundell T."/>
            <person name="Morin E."/>
            <person name="Murat C."/>
            <person name="Sun H."/>
            <person name="Tunlid A."/>
            <person name="Henrissat B."/>
            <person name="Grigoriev I.V."/>
            <person name="Hibbett D.S."/>
            <person name="Martin F."/>
            <person name="Nordberg H.P."/>
            <person name="Cantor M.N."/>
            <person name="Hua S.X."/>
        </authorList>
    </citation>
    <scope>NUCLEOTIDE SEQUENCE [LARGE SCALE GENOMIC DNA]</scope>
    <source>
        <strain evidence="1 2">MAFF 305830</strain>
    </source>
</reference>
<evidence type="ECO:0000313" key="1">
    <source>
        <dbReference type="EMBL" id="KIM29981.1"/>
    </source>
</evidence>
<sequence length="265" mass="29826">MNITDIGDFLRKGHESAQSNDIKTIKENLLYIFSGIKFEPPIEPVHSVGKARMGFHHPQCAELLRPLNANWNDPNVRASYLTFVRAPTAQDFPYFIIANVRDVSTGPEGEASSLGCLFISPYLFRAARIILFGPSTVNETPIPPTSRCNASKDNIRGASPELIAYITTLLRFCLSDEESYSNDTFAYIKLYDAIRKQFQNVNFEEMKKCIIGTWNRELFPQTGQLIGLSENVMPGLETMQGYLRRLEVEKSAALQVAKVRLQLNA</sequence>
<protein>
    <submittedName>
        <fullName evidence="1">Uncharacterized protein</fullName>
    </submittedName>
</protein>
<dbReference type="AlphaFoldDB" id="A0A0C3BEV2"/>
<accession>A0A0C3BEV2</accession>
<dbReference type="OrthoDB" id="3231188at2759"/>
<name>A0A0C3BEV2_SERVB</name>
<evidence type="ECO:0000313" key="2">
    <source>
        <dbReference type="Proteomes" id="UP000054097"/>
    </source>
</evidence>
<dbReference type="InterPro" id="IPR046521">
    <property type="entry name" value="DUF6698"/>
</dbReference>